<name>A0A6S7IMQ4_PARCT</name>
<gene>
    <name evidence="2" type="ORF">PACLA_8A063051</name>
</gene>
<dbReference type="SUPFAM" id="SSF52266">
    <property type="entry name" value="SGNH hydrolase"/>
    <property type="match status" value="1"/>
</dbReference>
<dbReference type="OrthoDB" id="5982747at2759"/>
<organism evidence="2 3">
    <name type="scientific">Paramuricea clavata</name>
    <name type="common">Red gorgonian</name>
    <name type="synonym">Violescent sea-whip</name>
    <dbReference type="NCBI Taxonomy" id="317549"/>
    <lineage>
        <taxon>Eukaryota</taxon>
        <taxon>Metazoa</taxon>
        <taxon>Cnidaria</taxon>
        <taxon>Anthozoa</taxon>
        <taxon>Octocorallia</taxon>
        <taxon>Malacalcyonacea</taxon>
        <taxon>Plexauridae</taxon>
        <taxon>Paramuricea</taxon>
    </lineage>
</organism>
<dbReference type="Pfam" id="PF13472">
    <property type="entry name" value="Lipase_GDSL_2"/>
    <property type="match status" value="1"/>
</dbReference>
<reference evidence="2" key="1">
    <citation type="submission" date="2020-04" db="EMBL/GenBank/DDBJ databases">
        <authorList>
            <person name="Alioto T."/>
            <person name="Alioto T."/>
            <person name="Gomez Garrido J."/>
        </authorList>
    </citation>
    <scope>NUCLEOTIDE SEQUENCE</scope>
    <source>
        <strain evidence="2">A484AB</strain>
    </source>
</reference>
<accession>A0A6S7IMQ4</accession>
<feature type="domain" description="SGNH hydrolase-type esterase" evidence="1">
    <location>
        <begin position="14"/>
        <end position="140"/>
    </location>
</feature>
<sequence length="142" mass="15730">MVKNLQGWRLSTEKNHVVVKGFVGATTSDMEDYVKPVIRKEPQKLILLVGTNVLKKTTPNRVAEGIANIATRIQEDSPGTEIVLSSLLPRSDKPELSAKVSETNKIITAICCKSKWKFIDQKLINATCLNSRGLHFNRKGTA</sequence>
<evidence type="ECO:0000259" key="1">
    <source>
        <dbReference type="Pfam" id="PF13472"/>
    </source>
</evidence>
<evidence type="ECO:0000313" key="3">
    <source>
        <dbReference type="Proteomes" id="UP001152795"/>
    </source>
</evidence>
<dbReference type="InterPro" id="IPR036514">
    <property type="entry name" value="SGNH_hydro_sf"/>
</dbReference>
<dbReference type="EMBL" id="CACRXK020009797">
    <property type="protein sequence ID" value="CAB4017980.1"/>
    <property type="molecule type" value="Genomic_DNA"/>
</dbReference>
<comment type="caution">
    <text evidence="2">The sequence shown here is derived from an EMBL/GenBank/DDBJ whole genome shotgun (WGS) entry which is preliminary data.</text>
</comment>
<proteinExistence type="predicted"/>
<dbReference type="InterPro" id="IPR013830">
    <property type="entry name" value="SGNH_hydro"/>
</dbReference>
<dbReference type="AlphaFoldDB" id="A0A6S7IMQ4"/>
<protein>
    <submittedName>
        <fullName evidence="2">Scavenger receptor cysteine-rich type 1 M130</fullName>
    </submittedName>
</protein>
<keyword evidence="3" id="KW-1185">Reference proteome</keyword>
<dbReference type="Gene3D" id="3.40.50.1110">
    <property type="entry name" value="SGNH hydrolase"/>
    <property type="match status" value="1"/>
</dbReference>
<keyword evidence="2" id="KW-0675">Receptor</keyword>
<dbReference type="Proteomes" id="UP001152795">
    <property type="component" value="Unassembled WGS sequence"/>
</dbReference>
<evidence type="ECO:0000313" key="2">
    <source>
        <dbReference type="EMBL" id="CAB4017980.1"/>
    </source>
</evidence>